<keyword evidence="3" id="KW-1185">Reference proteome</keyword>
<reference evidence="2 3" key="1">
    <citation type="submission" date="2010-04" db="EMBL/GenBank/DDBJ databases">
        <authorList>
            <person name="Muzny D."/>
            <person name="Qin X."/>
            <person name="Deng J."/>
            <person name="Jiang H."/>
            <person name="Liu Y."/>
            <person name="Qu J."/>
            <person name="Song X.-Z."/>
            <person name="Zhang L."/>
            <person name="Thornton R."/>
            <person name="Coyle M."/>
            <person name="Francisco L."/>
            <person name="Jackson L."/>
            <person name="Javaid M."/>
            <person name="Korchina V."/>
            <person name="Kovar C."/>
            <person name="Mata R."/>
            <person name="Mathew T."/>
            <person name="Ngo R."/>
            <person name="Nguyen L."/>
            <person name="Nguyen N."/>
            <person name="Okwuonu G."/>
            <person name="Ongeri F."/>
            <person name="Pham C."/>
            <person name="Simmons D."/>
            <person name="Wilczek-Boney K."/>
            <person name="Hale W."/>
            <person name="Jakkamsetti A."/>
            <person name="Pham P."/>
            <person name="Ruth R."/>
            <person name="San Lucas F."/>
            <person name="Warren J."/>
            <person name="Zhang J."/>
            <person name="Zhao Z."/>
            <person name="Zhou C."/>
            <person name="Zhu D."/>
            <person name="Lee S."/>
            <person name="Bess C."/>
            <person name="Blankenburg K."/>
            <person name="Forbes L."/>
            <person name="Fu Q."/>
            <person name="Gubbala S."/>
            <person name="Hirani K."/>
            <person name="Jayaseelan J.C."/>
            <person name="Lara F."/>
            <person name="Munidasa M."/>
            <person name="Palculict T."/>
            <person name="Patil S."/>
            <person name="Pu L.-L."/>
            <person name="Saada N."/>
            <person name="Tang L."/>
            <person name="Weissenberger G."/>
            <person name="Zhu Y."/>
            <person name="Hemphill L."/>
            <person name="Shang Y."/>
            <person name="Youmans B."/>
            <person name="Ayvaz T."/>
            <person name="Ross M."/>
            <person name="Santibanez J."/>
            <person name="Aqrawi P."/>
            <person name="Gross S."/>
            <person name="Joshi V."/>
            <person name="Fowler G."/>
            <person name="Nazareth L."/>
            <person name="Reid J."/>
            <person name="Worley K."/>
            <person name="Petrosino J."/>
            <person name="Highlander S."/>
            <person name="Gibbs R."/>
        </authorList>
    </citation>
    <scope>NUCLEOTIDE SEQUENCE [LARGE SCALE GENOMIC DNA]</scope>
    <source>
        <strain evidence="2 3">DSM 11664</strain>
    </source>
</reference>
<feature type="region of interest" description="Disordered" evidence="1">
    <location>
        <begin position="41"/>
        <end position="83"/>
    </location>
</feature>
<dbReference type="Proteomes" id="UP000004069">
    <property type="component" value="Unassembled WGS sequence"/>
</dbReference>
<organism evidence="2 3">
    <name type="scientific">Lactobacillus amylolyticus DSM 11664</name>
    <dbReference type="NCBI Taxonomy" id="585524"/>
    <lineage>
        <taxon>Bacteria</taxon>
        <taxon>Bacillati</taxon>
        <taxon>Bacillota</taxon>
        <taxon>Bacilli</taxon>
        <taxon>Lactobacillales</taxon>
        <taxon>Lactobacillaceae</taxon>
        <taxon>Lactobacillus</taxon>
    </lineage>
</organism>
<proteinExistence type="predicted"/>
<dbReference type="RefSeq" id="WP_006352407.1">
    <property type="nucleotide sequence ID" value="NZ_ADNY01000049.1"/>
</dbReference>
<gene>
    <name evidence="2" type="ORF">HMPREF0493_1256</name>
</gene>
<protein>
    <submittedName>
        <fullName evidence="2">Uncharacterized protein</fullName>
    </submittedName>
</protein>
<accession>D4YUP5</accession>
<feature type="compositionally biased region" description="Acidic residues" evidence="1">
    <location>
        <begin position="44"/>
        <end position="55"/>
    </location>
</feature>
<evidence type="ECO:0000256" key="1">
    <source>
        <dbReference type="SAM" id="MobiDB-lite"/>
    </source>
</evidence>
<dbReference type="PATRIC" id="fig|585524.9.peg.329"/>
<comment type="caution">
    <text evidence="2">The sequence shown here is derived from an EMBL/GenBank/DDBJ whole genome shotgun (WGS) entry which is preliminary data.</text>
</comment>
<dbReference type="EMBL" id="ADNY01000049">
    <property type="protein sequence ID" value="EFG55125.1"/>
    <property type="molecule type" value="Genomic_DNA"/>
</dbReference>
<sequence>MSNGEVETNELEFDNSESKIDEKEMLLESISNKLDNLTQKLEIEENTSEDDDDNDLSFWRGTGDLDSQTYRDSMISELENAKN</sequence>
<evidence type="ECO:0000313" key="3">
    <source>
        <dbReference type="Proteomes" id="UP000004069"/>
    </source>
</evidence>
<evidence type="ECO:0000313" key="2">
    <source>
        <dbReference type="EMBL" id="EFG55125.1"/>
    </source>
</evidence>
<name>D4YUP5_9LACO</name>
<feature type="region of interest" description="Disordered" evidence="1">
    <location>
        <begin position="1"/>
        <end position="20"/>
    </location>
</feature>
<dbReference type="AlphaFoldDB" id="D4YUP5"/>